<dbReference type="Gene3D" id="1.10.489.10">
    <property type="entry name" value="Chloroperoxidase-like"/>
    <property type="match status" value="1"/>
</dbReference>
<evidence type="ECO:0000313" key="10">
    <source>
        <dbReference type="Proteomes" id="UP000076722"/>
    </source>
</evidence>
<proteinExistence type="inferred from homology"/>
<organism evidence="9 10">
    <name type="scientific">Sistotremastrum niveocremeum HHB9708</name>
    <dbReference type="NCBI Taxonomy" id="1314777"/>
    <lineage>
        <taxon>Eukaryota</taxon>
        <taxon>Fungi</taxon>
        <taxon>Dikarya</taxon>
        <taxon>Basidiomycota</taxon>
        <taxon>Agaricomycotina</taxon>
        <taxon>Agaricomycetes</taxon>
        <taxon>Sistotremastrales</taxon>
        <taxon>Sistotremastraceae</taxon>
        <taxon>Sertulicium</taxon>
        <taxon>Sertulicium niveocremeum</taxon>
    </lineage>
</organism>
<evidence type="ECO:0000256" key="2">
    <source>
        <dbReference type="ARBA" id="ARBA00022559"/>
    </source>
</evidence>
<dbReference type="OrthoDB" id="407298at2759"/>
<dbReference type="PROSITE" id="PS51405">
    <property type="entry name" value="HEME_HALOPEROXIDASE"/>
    <property type="match status" value="1"/>
</dbReference>
<dbReference type="PANTHER" id="PTHR33577:SF18">
    <property type="entry name" value="HEME HALOPEROXIDASE FAMILY PROFILE DOMAIN-CONTAINING PROTEIN"/>
    <property type="match status" value="1"/>
</dbReference>
<keyword evidence="2 9" id="KW-0575">Peroxidase</keyword>
<dbReference type="GO" id="GO:0046872">
    <property type="term" value="F:metal ion binding"/>
    <property type="evidence" value="ECO:0007669"/>
    <property type="project" value="UniProtKB-KW"/>
</dbReference>
<dbReference type="Proteomes" id="UP000076722">
    <property type="component" value="Unassembled WGS sequence"/>
</dbReference>
<comment type="similarity">
    <text evidence="7">Belongs to the chloroperoxidase family.</text>
</comment>
<evidence type="ECO:0000256" key="5">
    <source>
        <dbReference type="ARBA" id="ARBA00023002"/>
    </source>
</evidence>
<dbReference type="PANTHER" id="PTHR33577">
    <property type="entry name" value="STERIGMATOCYSTIN BIOSYNTHESIS PEROXIDASE STCC-RELATED"/>
    <property type="match status" value="1"/>
</dbReference>
<name>A0A164YE89_9AGAM</name>
<feature type="domain" description="Heme haloperoxidase family profile" evidence="8">
    <location>
        <begin position="58"/>
        <end position="267"/>
    </location>
</feature>
<protein>
    <submittedName>
        <fullName evidence="9">Cloroperoxidase</fullName>
    </submittedName>
</protein>
<keyword evidence="10" id="KW-1185">Reference proteome</keyword>
<reference evidence="9 10" key="1">
    <citation type="journal article" date="2016" name="Mol. Biol. Evol.">
        <title>Comparative Genomics of Early-Diverging Mushroom-Forming Fungi Provides Insights into the Origins of Lignocellulose Decay Capabilities.</title>
        <authorList>
            <person name="Nagy L.G."/>
            <person name="Riley R."/>
            <person name="Tritt A."/>
            <person name="Adam C."/>
            <person name="Daum C."/>
            <person name="Floudas D."/>
            <person name="Sun H."/>
            <person name="Yadav J.S."/>
            <person name="Pangilinan J."/>
            <person name="Larsson K.H."/>
            <person name="Matsuura K."/>
            <person name="Barry K."/>
            <person name="Labutti K."/>
            <person name="Kuo R."/>
            <person name="Ohm R.A."/>
            <person name="Bhattacharya S.S."/>
            <person name="Shirouzu T."/>
            <person name="Yoshinaga Y."/>
            <person name="Martin F.M."/>
            <person name="Grigoriev I.V."/>
            <person name="Hibbett D.S."/>
        </authorList>
    </citation>
    <scope>NUCLEOTIDE SEQUENCE [LARGE SCALE GENOMIC DNA]</scope>
    <source>
        <strain evidence="9 10">HHB9708</strain>
    </source>
</reference>
<evidence type="ECO:0000256" key="3">
    <source>
        <dbReference type="ARBA" id="ARBA00022617"/>
    </source>
</evidence>
<evidence type="ECO:0000259" key="8">
    <source>
        <dbReference type="PROSITE" id="PS51405"/>
    </source>
</evidence>
<dbReference type="InterPro" id="IPR000028">
    <property type="entry name" value="Chloroperoxidase"/>
</dbReference>
<evidence type="ECO:0000256" key="4">
    <source>
        <dbReference type="ARBA" id="ARBA00022723"/>
    </source>
</evidence>
<dbReference type="SUPFAM" id="SSF47571">
    <property type="entry name" value="Cloroperoxidase"/>
    <property type="match status" value="1"/>
</dbReference>
<evidence type="ECO:0000256" key="6">
    <source>
        <dbReference type="ARBA" id="ARBA00023004"/>
    </source>
</evidence>
<accession>A0A164YE89</accession>
<keyword evidence="4" id="KW-0479">Metal-binding</keyword>
<keyword evidence="5" id="KW-0560">Oxidoreductase</keyword>
<evidence type="ECO:0000256" key="7">
    <source>
        <dbReference type="ARBA" id="ARBA00025795"/>
    </source>
</evidence>
<evidence type="ECO:0000256" key="1">
    <source>
        <dbReference type="ARBA" id="ARBA00001970"/>
    </source>
</evidence>
<sequence length="282" mass="30980">MSRIFGALKGALSGLLSTLSKILSTGYVFTWDFGLTFINLVTPNKKSRIGTLSDGESLWPPYVPPQEGDSRCSCPALNAMANHGILPHDGRNIKFTELSKLIHETYNFAPSFCYFVPNYAADFLGRDYKTDTMDLNDLDVHNCIEHDASLTRWDAKKSPDQSKPALELVHALLANATGDGGKTLTVEDLSRFTAIRRAHSKATNGQFTLSSNSKFFGSSNSGTLVLFFGGKVDDLKIFLTEERLPERWESTVRSRTGMTMALFNITAAKIESGIAGAKTHVE</sequence>
<dbReference type="Pfam" id="PF01328">
    <property type="entry name" value="Peroxidase_2"/>
    <property type="match status" value="1"/>
</dbReference>
<keyword evidence="3" id="KW-0349">Heme</keyword>
<keyword evidence="6" id="KW-0408">Iron</keyword>
<comment type="cofactor">
    <cofactor evidence="1">
        <name>heme b</name>
        <dbReference type="ChEBI" id="CHEBI:60344"/>
    </cofactor>
</comment>
<gene>
    <name evidence="9" type="ORF">SISNIDRAFT_450580</name>
</gene>
<dbReference type="EMBL" id="KV419398">
    <property type="protein sequence ID" value="KZS96835.1"/>
    <property type="molecule type" value="Genomic_DNA"/>
</dbReference>
<dbReference type="AlphaFoldDB" id="A0A164YE89"/>
<dbReference type="GO" id="GO:0004601">
    <property type="term" value="F:peroxidase activity"/>
    <property type="evidence" value="ECO:0007669"/>
    <property type="project" value="UniProtKB-KW"/>
</dbReference>
<dbReference type="InterPro" id="IPR036851">
    <property type="entry name" value="Chloroperoxidase-like_sf"/>
</dbReference>
<evidence type="ECO:0000313" key="9">
    <source>
        <dbReference type="EMBL" id="KZS96835.1"/>
    </source>
</evidence>
<dbReference type="STRING" id="1314777.A0A164YE89"/>